<sequence>MTDAASRYAQVLADLAKAGLRVVVIESRDEELVTVKTTRGIHVFTVGRELALEVGLLKRPPATPKQ</sequence>
<gene>
    <name evidence="1" type="ORF">GNZ13_43385</name>
</gene>
<protein>
    <submittedName>
        <fullName evidence="1">Uncharacterized protein</fullName>
    </submittedName>
</protein>
<reference evidence="1 2" key="1">
    <citation type="submission" date="2019-11" db="EMBL/GenBank/DDBJ databases">
        <title>Metabolism of dissolved organic matter in forest soils.</title>
        <authorList>
            <person name="Cyle K.T."/>
            <person name="Wilhelm R.C."/>
            <person name="Martinez C.E."/>
        </authorList>
    </citation>
    <scope>NUCLEOTIDE SEQUENCE [LARGE SCALE GENOMIC DNA]</scope>
    <source>
        <strain evidence="1 2">5N</strain>
    </source>
</reference>
<keyword evidence="2" id="KW-1185">Reference proteome</keyword>
<evidence type="ECO:0000313" key="2">
    <source>
        <dbReference type="Proteomes" id="UP000655523"/>
    </source>
</evidence>
<comment type="caution">
    <text evidence="1">The sequence shown here is derived from an EMBL/GenBank/DDBJ whole genome shotgun (WGS) entry which is preliminary data.</text>
</comment>
<dbReference type="Proteomes" id="UP000655523">
    <property type="component" value="Unassembled WGS sequence"/>
</dbReference>
<name>A0A972NWM5_9BURK</name>
<accession>A0A972NWM5</accession>
<organism evidence="1 2">
    <name type="scientific">Paraburkholderia elongata</name>
    <dbReference type="NCBI Taxonomy" id="2675747"/>
    <lineage>
        <taxon>Bacteria</taxon>
        <taxon>Pseudomonadati</taxon>
        <taxon>Pseudomonadota</taxon>
        <taxon>Betaproteobacteria</taxon>
        <taxon>Burkholderiales</taxon>
        <taxon>Burkholderiaceae</taxon>
        <taxon>Paraburkholderia</taxon>
    </lineage>
</organism>
<dbReference type="EMBL" id="WOEZ01000258">
    <property type="protein sequence ID" value="NPT61203.1"/>
    <property type="molecule type" value="Genomic_DNA"/>
</dbReference>
<evidence type="ECO:0000313" key="1">
    <source>
        <dbReference type="EMBL" id="NPT61203.1"/>
    </source>
</evidence>
<proteinExistence type="predicted"/>
<dbReference type="AlphaFoldDB" id="A0A972NWM5"/>
<dbReference type="RefSeq" id="WP_172176643.1">
    <property type="nucleotide sequence ID" value="NZ_WOEZ01000258.1"/>
</dbReference>